<sequence length="527" mass="56357">MSSAAPSLLPLGEGDTASLLHAEDGQVVRRPRGNTHSLPRVLVSAVAGLVCLALLAQAASRSRSTGAWKAHSLRASMSAAAAQAGELREEIAKAEADPAACEGCNEGSAGKDPPGYKHLGVGRCTSAIYASLPLWGAIDLAACAEKCSSESKCRFFSFKAGTTCSLYGSTATGACDLAANGPYAALSPRTYAKMASGDPPISDGHAGMEEPKADAMETNATRKIGDADGSEKEVPSENTFAGLSQQVLEITLARAESAPNATKRTVAKSTNHSSVRSSNRTREKSTNLSAAPAAYLQNPTSLYCWLLFMAKTLEAKLVHVSYARKEGVFGCDGWDVLADYDFEVAKGVNAIVIGDVSSQKGAWGSVMNGLPFLKAWDRIVERGRYWSFSWTVKVDPDTAFVARRLRPHLEGMPASAPCWVKNWEQKFGLLGAIEIFSAHAVRQYGERRQECVGNGVELKTGGEDGWIAGCMETVLRLQSVSDFKIADFSGTLDHCWWTNGVAAQQLSAQHPFKDPYELDTCLDRMAQ</sequence>
<dbReference type="AlphaFoldDB" id="A0A7S1PQS8"/>
<protein>
    <recommendedName>
        <fullName evidence="3">Apple domain-containing protein</fullName>
    </recommendedName>
</protein>
<evidence type="ECO:0000256" key="1">
    <source>
        <dbReference type="SAM" id="MobiDB-lite"/>
    </source>
</evidence>
<evidence type="ECO:0000313" key="2">
    <source>
        <dbReference type="EMBL" id="CAD9094104.1"/>
    </source>
</evidence>
<proteinExistence type="predicted"/>
<evidence type="ECO:0008006" key="3">
    <source>
        <dbReference type="Google" id="ProtNLM"/>
    </source>
</evidence>
<accession>A0A7S1PQS8</accession>
<organism evidence="2">
    <name type="scientific">Alexandrium catenella</name>
    <name type="common">Red tide dinoflagellate</name>
    <name type="synonym">Gonyaulax catenella</name>
    <dbReference type="NCBI Taxonomy" id="2925"/>
    <lineage>
        <taxon>Eukaryota</taxon>
        <taxon>Sar</taxon>
        <taxon>Alveolata</taxon>
        <taxon>Dinophyceae</taxon>
        <taxon>Gonyaulacales</taxon>
        <taxon>Pyrocystaceae</taxon>
        <taxon>Alexandrium</taxon>
    </lineage>
</organism>
<name>A0A7S1PQS8_ALECA</name>
<feature type="region of interest" description="Disordered" evidence="1">
    <location>
        <begin position="259"/>
        <end position="288"/>
    </location>
</feature>
<gene>
    <name evidence="2" type="ORF">ACAT0790_LOCUS4200</name>
</gene>
<reference evidence="2" key="1">
    <citation type="submission" date="2021-01" db="EMBL/GenBank/DDBJ databases">
        <authorList>
            <person name="Corre E."/>
            <person name="Pelletier E."/>
            <person name="Niang G."/>
            <person name="Scheremetjew M."/>
            <person name="Finn R."/>
            <person name="Kale V."/>
            <person name="Holt S."/>
            <person name="Cochrane G."/>
            <person name="Meng A."/>
            <person name="Brown T."/>
            <person name="Cohen L."/>
        </authorList>
    </citation>
    <scope>NUCLEOTIDE SEQUENCE</scope>
    <source>
        <strain evidence="2">OF101</strain>
    </source>
</reference>
<feature type="compositionally biased region" description="Polar residues" evidence="1">
    <location>
        <begin position="259"/>
        <end position="278"/>
    </location>
</feature>
<dbReference type="EMBL" id="HBGE01006900">
    <property type="protein sequence ID" value="CAD9094104.1"/>
    <property type="molecule type" value="Transcribed_RNA"/>
</dbReference>